<feature type="region of interest" description="Disordered" evidence="2">
    <location>
        <begin position="511"/>
        <end position="548"/>
    </location>
</feature>
<dbReference type="OrthoDB" id="424543at2759"/>
<dbReference type="PROSITE" id="PS50878">
    <property type="entry name" value="RT_POL"/>
    <property type="match status" value="1"/>
</dbReference>
<dbReference type="Pfam" id="PF00078">
    <property type="entry name" value="RVT_1"/>
    <property type="match status" value="1"/>
</dbReference>
<feature type="compositionally biased region" description="Basic and acidic residues" evidence="2">
    <location>
        <begin position="409"/>
        <end position="426"/>
    </location>
</feature>
<dbReference type="InterPro" id="IPR043502">
    <property type="entry name" value="DNA/RNA_pol_sf"/>
</dbReference>
<dbReference type="AlphaFoldDB" id="A0A1Q9EP31"/>
<evidence type="ECO:0000313" key="4">
    <source>
        <dbReference type="Proteomes" id="UP000186817"/>
    </source>
</evidence>
<reference evidence="3 4" key="1">
    <citation type="submission" date="2016-02" db="EMBL/GenBank/DDBJ databases">
        <title>Genome analysis of coral dinoflagellate symbionts highlights evolutionary adaptations to a symbiotic lifestyle.</title>
        <authorList>
            <person name="Aranda M."/>
            <person name="Li Y."/>
            <person name="Liew Y.J."/>
            <person name="Baumgarten S."/>
            <person name="Simakov O."/>
            <person name="Wilson M."/>
            <person name="Piel J."/>
            <person name="Ashoor H."/>
            <person name="Bougouffa S."/>
            <person name="Bajic V.B."/>
            <person name="Ryu T."/>
            <person name="Ravasi T."/>
            <person name="Bayer T."/>
            <person name="Micklem G."/>
            <person name="Kim H."/>
            <person name="Bhak J."/>
            <person name="Lajeunesse T.C."/>
            <person name="Voolstra C.R."/>
        </authorList>
    </citation>
    <scope>NUCLEOTIDE SEQUENCE [LARGE SCALE GENOMIC DNA]</scope>
    <source>
        <strain evidence="3 4">CCMP2467</strain>
    </source>
</reference>
<dbReference type="Gene3D" id="3.30.70.270">
    <property type="match status" value="1"/>
</dbReference>
<dbReference type="InterPro" id="IPR000477">
    <property type="entry name" value="RT_dom"/>
</dbReference>
<organism evidence="3 4">
    <name type="scientific">Symbiodinium microadriaticum</name>
    <name type="common">Dinoflagellate</name>
    <name type="synonym">Zooxanthella microadriatica</name>
    <dbReference type="NCBI Taxonomy" id="2951"/>
    <lineage>
        <taxon>Eukaryota</taxon>
        <taxon>Sar</taxon>
        <taxon>Alveolata</taxon>
        <taxon>Dinophyceae</taxon>
        <taxon>Suessiales</taxon>
        <taxon>Symbiodiniaceae</taxon>
        <taxon>Symbiodinium</taxon>
    </lineage>
</organism>
<feature type="region of interest" description="Disordered" evidence="2">
    <location>
        <begin position="343"/>
        <end position="433"/>
    </location>
</feature>
<evidence type="ECO:0000256" key="1">
    <source>
        <dbReference type="SAM" id="Coils"/>
    </source>
</evidence>
<keyword evidence="1" id="KW-0175">Coiled coil</keyword>
<evidence type="ECO:0000256" key="2">
    <source>
        <dbReference type="SAM" id="MobiDB-lite"/>
    </source>
</evidence>
<keyword evidence="4" id="KW-1185">Reference proteome</keyword>
<feature type="compositionally biased region" description="Acidic residues" evidence="2">
    <location>
        <begin position="360"/>
        <end position="372"/>
    </location>
</feature>
<accession>A0A1Q9EP31</accession>
<feature type="compositionally biased region" description="Basic and acidic residues" evidence="2">
    <location>
        <begin position="530"/>
        <end position="543"/>
    </location>
</feature>
<feature type="compositionally biased region" description="Basic and acidic residues" evidence="2">
    <location>
        <begin position="913"/>
        <end position="924"/>
    </location>
</feature>
<protein>
    <submittedName>
        <fullName evidence="3">Uncharacterized protein</fullName>
    </submittedName>
</protein>
<comment type="caution">
    <text evidence="3">The sequence shown here is derived from an EMBL/GenBank/DDBJ whole genome shotgun (WGS) entry which is preliminary data.</text>
</comment>
<feature type="coiled-coil region" evidence="1">
    <location>
        <begin position="666"/>
        <end position="693"/>
    </location>
</feature>
<evidence type="ECO:0000313" key="3">
    <source>
        <dbReference type="EMBL" id="OLQ09195.1"/>
    </source>
</evidence>
<name>A0A1Q9EP31_SYMMI</name>
<dbReference type="SUPFAM" id="SSF56672">
    <property type="entry name" value="DNA/RNA polymerases"/>
    <property type="match status" value="1"/>
</dbReference>
<proteinExistence type="predicted"/>
<dbReference type="EMBL" id="LSRX01000102">
    <property type="protein sequence ID" value="OLQ09195.1"/>
    <property type="molecule type" value="Genomic_DNA"/>
</dbReference>
<gene>
    <name evidence="3" type="ORF">AK812_SmicGene7214</name>
</gene>
<dbReference type="InterPro" id="IPR043128">
    <property type="entry name" value="Rev_trsase/Diguanyl_cyclase"/>
</dbReference>
<feature type="compositionally biased region" description="Pro residues" evidence="2">
    <location>
        <begin position="389"/>
        <end position="398"/>
    </location>
</feature>
<feature type="region of interest" description="Disordered" evidence="2">
    <location>
        <begin position="901"/>
        <end position="924"/>
    </location>
</feature>
<dbReference type="Proteomes" id="UP000186817">
    <property type="component" value="Unassembled WGS sequence"/>
</dbReference>
<feature type="compositionally biased region" description="Acidic residues" evidence="2">
    <location>
        <begin position="902"/>
        <end position="912"/>
    </location>
</feature>
<sequence>MFLEFKCWERLFYEGTAVLKTPWGDTEIPQGRGIRQGSVESPFLFAIAIEMAIHQCIRRNDWPACIPAAPDLPLAELLYMDDTILWAADRDAMVKKYRIFKEELAKWGLKVNPEKTSFYQSPHSTSQGPIVLDGMSIQSAASLQVFGIPLSVPLKPTTLMDTAMAKASKKFCANKHIFMARTKNIPTAAEFDTYDQYYEHHDPTTADDSEDNKEVSAFQQFSPRRALWHGIATMGTIANAYEEFEPGEAPAWFWTMVDQGQELVRDGADGEQLGNMLLQAILDLDDRQLLADMELHYNGILRAINQEHARHGPNRNQLACSGTESRRYVNKVVGTIVHHWLHGSNERRKRPRPDPPNIETDTEDYDTEDYDTAEDHDTDVTGLMEKPQPRQPPGPPPGEASSSRKASKRRCEASPVEEPKTPREEPASPEEMSLDDALAVWKALFEFEQLELATQSDGPVLPQGLLDNIVETLVDRPVVEHQVLIQALPTFLGKMQIDIASALERAKNLRRRLEGDDPGSSTDPPATRDTANKPDNEEHKPDHDEEYDDETMYMQTDIRHALDSPKKEVPLLDKLHRAFLQLRPSAASSRALRLMSLLQDHSPEDYLAVDRSALEALLVAINSETPPMPQADELLMEHSWCGIWWSRLRGQDRMEYDDAELELHHVEEVQAARERAIKEAEEADQDAREMALQRRLDEMAEQHMEQLKSTEVQQHDDQVMEAAKGLSRSRPKKRLCVGICITDGVQTKAWDWELQEDRPLQVHIRAEARNFPGQWYRAGRPIPDSEVPDILKTKDEKKVDKEGEKNVCRPAPRFAYDLQKPATQELHRRWRQGEISDQTLVAIAGVDMLAFFKANEEITEDELNNLSNRDTMDLQPAVVPEVSSPSVTNPDCAPTQLCELKEAEEEAEDGAEAAERGRSSSDAT</sequence>